<gene>
    <name evidence="3" type="primary">LOC115220574</name>
</gene>
<organism evidence="2 3">
    <name type="scientific">Octopus sinensis</name>
    <name type="common">East Asian common octopus</name>
    <dbReference type="NCBI Taxonomy" id="2607531"/>
    <lineage>
        <taxon>Eukaryota</taxon>
        <taxon>Metazoa</taxon>
        <taxon>Spiralia</taxon>
        <taxon>Lophotrochozoa</taxon>
        <taxon>Mollusca</taxon>
        <taxon>Cephalopoda</taxon>
        <taxon>Coleoidea</taxon>
        <taxon>Octopodiformes</taxon>
        <taxon>Octopoda</taxon>
        <taxon>Incirrata</taxon>
        <taxon>Octopodidae</taxon>
        <taxon>Octopus</taxon>
    </lineage>
</organism>
<comment type="similarity">
    <text evidence="1">Belongs to the EFR3 family.</text>
</comment>
<dbReference type="PANTHER" id="PTHR12444:SF8">
    <property type="entry name" value="PROTEIN EFR3 HOMOLOG CMP44E"/>
    <property type="match status" value="1"/>
</dbReference>
<evidence type="ECO:0000313" key="2">
    <source>
        <dbReference type="Proteomes" id="UP000515154"/>
    </source>
</evidence>
<dbReference type="Pfam" id="PF21052">
    <property type="entry name" value="EFR3_ARM"/>
    <property type="match status" value="1"/>
</dbReference>
<dbReference type="KEGG" id="osn:115220574"/>
<evidence type="ECO:0000313" key="3">
    <source>
        <dbReference type="RefSeq" id="XP_029646586.2"/>
    </source>
</evidence>
<evidence type="ECO:0000256" key="1">
    <source>
        <dbReference type="ARBA" id="ARBA00010216"/>
    </source>
</evidence>
<dbReference type="GO" id="GO:0005886">
    <property type="term" value="C:plasma membrane"/>
    <property type="evidence" value="ECO:0007669"/>
    <property type="project" value="TreeGrafter"/>
</dbReference>
<dbReference type="InterPro" id="IPR051851">
    <property type="entry name" value="EFR3_Homologs"/>
</dbReference>
<reference evidence="3" key="1">
    <citation type="submission" date="2025-08" db="UniProtKB">
        <authorList>
            <consortium name="RefSeq"/>
        </authorList>
    </citation>
    <scope>IDENTIFICATION</scope>
</reference>
<dbReference type="GO" id="GO:0072659">
    <property type="term" value="P:protein localization to plasma membrane"/>
    <property type="evidence" value="ECO:0007669"/>
    <property type="project" value="TreeGrafter"/>
</dbReference>
<dbReference type="RefSeq" id="XP_029646586.2">
    <property type="nucleotide sequence ID" value="XM_029790726.2"/>
</dbReference>
<proteinExistence type="inferred from homology"/>
<dbReference type="InterPro" id="IPR016024">
    <property type="entry name" value="ARM-type_fold"/>
</dbReference>
<sequence>MCNQSLQDPANQLPSCHRLSWRNSLRMIRSRLYYLCCMSLKPRHKKLISKVFPANPDDGLIKCRLDKLLLYASSKPDKFLEIAENFAQRINRDLYRHYRISYIFLSMEALYELLLASRVHGLHILTPTYLTVIKKLLDNNCIDLQVLATDYFIKFTYIDDDTQTYYDWYDLFVLRFKDMCYCKSATGLTKYRIRITGLRGIQGIIRKAINDEQELSIWQSEKIQKIVSSLLYNMHDASPLSPEQSYLEDVSSLSSTAEKIFSDLINHATFGTIKSILKPVLIHFDYHQLWVPNEFAVKAFKIIMNSIQSKYSYLVLQMLVYHMDNYIENEPVIKTNIIDVVFQNVLIASPSCVFPTMLEVFDSLLKHLKHSVHSDHSDWQYREIEETFQNTAANTICQIANRLTCYQKIDAMMFLLGKFPADGTGQSFEILQIIKLQKMILMVLHKISNELRFVVGMNAFSPEFLVLLLKVSQNKNPRFRMRVEQILHGLLDKHQNTTVLSKVCLLKDLSEIKFEITPRVDEIFMKKNGYIFYQHIYESIELENNDIENFEMIYCTMALIAVEFGCRDIIVDLYRLALDIQDMVTINAYLSTKHSFAVHSLIAAYMSLLSKLFFIAGIQDHISEIIELRSHEAKNLLPDFVYCNKSAAKVYPKEFVIDESLLFSRKLIFEYFQAVSAINVELNTSVRTKKSFSVDSTRSIMDMATPANISDSEFEQFQRMVQGFDSDKEFTFDAMKEVLTRKKLDTEDNDNDKRIQIFRKFKFGAFEDMVQTSKDKQINFEASLKKALATFTDSPDISLHVLLDKTLDPSYLYEDIQIPVSIY</sequence>
<protein>
    <submittedName>
        <fullName evidence="3">Protein EFR3 homolog A-like</fullName>
    </submittedName>
</protein>
<dbReference type="Proteomes" id="UP000515154">
    <property type="component" value="Linkage group LG16"/>
</dbReference>
<dbReference type="SUPFAM" id="SSF48371">
    <property type="entry name" value="ARM repeat"/>
    <property type="match status" value="1"/>
</dbReference>
<name>A0A6P7TA29_9MOLL</name>
<keyword evidence="2" id="KW-1185">Reference proteome</keyword>
<accession>A0A6P7TA29</accession>
<dbReference type="AlphaFoldDB" id="A0A6P7TA29"/>
<dbReference type="InterPro" id="IPR049152">
    <property type="entry name" value="EFR3-like_ARM"/>
</dbReference>
<dbReference type="PANTHER" id="PTHR12444">
    <property type="entry name" value="PROTEIN EFR3 HOMOLOG CMP44E"/>
    <property type="match status" value="1"/>
</dbReference>